<evidence type="ECO:0000256" key="1">
    <source>
        <dbReference type="ARBA" id="ARBA00004141"/>
    </source>
</evidence>
<keyword evidence="6" id="KW-0915">Sodium</keyword>
<evidence type="ECO:0000313" key="15">
    <source>
        <dbReference type="Proteomes" id="UP000594262"/>
    </source>
</evidence>
<protein>
    <submittedName>
        <fullName evidence="14">Uncharacterized protein</fullName>
    </submittedName>
</protein>
<evidence type="ECO:0000256" key="7">
    <source>
        <dbReference type="ARBA" id="ARBA00023065"/>
    </source>
</evidence>
<evidence type="ECO:0000256" key="4">
    <source>
        <dbReference type="ARBA" id="ARBA00022692"/>
    </source>
</evidence>
<keyword evidence="7 11" id="KW-0406">Ion transport</keyword>
<evidence type="ECO:0000256" key="9">
    <source>
        <dbReference type="ARBA" id="ARBA00023201"/>
    </source>
</evidence>
<keyword evidence="3 11" id="KW-0894">Sodium channel</keyword>
<evidence type="ECO:0000256" key="10">
    <source>
        <dbReference type="ARBA" id="ARBA00023303"/>
    </source>
</evidence>
<dbReference type="GO" id="GO:0005886">
    <property type="term" value="C:plasma membrane"/>
    <property type="evidence" value="ECO:0007669"/>
    <property type="project" value="TreeGrafter"/>
</dbReference>
<organism evidence="14 15">
    <name type="scientific">Clytia hemisphaerica</name>
    <dbReference type="NCBI Taxonomy" id="252671"/>
    <lineage>
        <taxon>Eukaryota</taxon>
        <taxon>Metazoa</taxon>
        <taxon>Cnidaria</taxon>
        <taxon>Hydrozoa</taxon>
        <taxon>Hydroidolina</taxon>
        <taxon>Leptothecata</taxon>
        <taxon>Obeliida</taxon>
        <taxon>Clytiidae</taxon>
        <taxon>Clytia</taxon>
    </lineage>
</organism>
<feature type="compositionally biased region" description="Polar residues" evidence="12">
    <location>
        <begin position="139"/>
        <end position="153"/>
    </location>
</feature>
<evidence type="ECO:0000256" key="12">
    <source>
        <dbReference type="SAM" id="MobiDB-lite"/>
    </source>
</evidence>
<feature type="transmembrane region" description="Helical" evidence="13">
    <location>
        <begin position="354"/>
        <end position="373"/>
    </location>
</feature>
<keyword evidence="10 11" id="KW-0407">Ion channel</keyword>
<feature type="transmembrane region" description="Helical" evidence="13">
    <location>
        <begin position="385"/>
        <end position="404"/>
    </location>
</feature>
<dbReference type="Gene3D" id="2.60.470.10">
    <property type="entry name" value="Acid-sensing ion channels like domains"/>
    <property type="match status" value="1"/>
</dbReference>
<dbReference type="Pfam" id="PF00858">
    <property type="entry name" value="ASC"/>
    <property type="match status" value="1"/>
</dbReference>
<sequence>MSSMWKKALHHGGGGDDGEDVNEKRLTPLSHRRLMNEDKEERRSLVESEADSDDDILQFDEDKEEIDQHLSPKHRASSPLVKRSPSPLRKSPLLFLKKEQGNQEERASLIDENDDDSEGSGERPSTPVQEIGSKPIDHGSTSSPVKPTDSPSTAVPRPVASKWARLRLSAPVATPKEPEKRVDVVGNGNENQNGSLPKKVSPWQKLRDQNATANDKPKQVNFELNDMASDKPTQPKLTSSGWGKLRARQNFGDQSNNTESVPMEEISTETPAPRKLDSLANAAYAMHATQKLTGVLKDRADKAKERVSIRERLALKERMAKLVAERLTIKQIFKRYVETSTLHGFCYVCTETFIVRRVIWALLMIFGAVYFLVKLNDGVHRYFTYPISTLSNTIFVPNLIFPAISFCPVNPYKLENFNTSILHKIQETSGLPLFSNWTNPGYDVSGQDLHDAIYAHAYDIDELAPDCDYIKQDTDHPMRAHRDCGPHNFTRYISQHGELCFTINSGHEDHPILNVNHNGIGYGYELLFDLNLPGSVLMEAFSGIRVILHDQNETPVFQTGFLLAPGFKSFIQMQRTETINLPPPVATRCGSKPLKYSNVYNQKNCFLEVITDRTGEACGCRELYMPDNGLPFCSLQQQLNCTQPFKEQISQLDLIDECPIDCKVTSFKTEKTDTRFLHNAPQGMMPTILLNNAARKGKNSSHLAKIYEELKGTDELDLYIEENMIRALFFYPEMKLTVNQQQQTFTFYHFLGDIGGEFGLMLGASLLTFVEFMDLLIFLTYHQMLRLNKQKKESAAGQQKT</sequence>
<reference evidence="14" key="1">
    <citation type="submission" date="2021-01" db="UniProtKB">
        <authorList>
            <consortium name="EnsemblMetazoa"/>
        </authorList>
    </citation>
    <scope>IDENTIFICATION</scope>
</reference>
<dbReference type="PANTHER" id="PTHR11690">
    <property type="entry name" value="AMILORIDE-SENSITIVE SODIUM CHANNEL-RELATED"/>
    <property type="match status" value="1"/>
</dbReference>
<name>A0A7M5XI31_9CNID</name>
<keyword evidence="4 11" id="KW-0812">Transmembrane</keyword>
<dbReference type="PRINTS" id="PR01078">
    <property type="entry name" value="AMINACHANNEL"/>
</dbReference>
<evidence type="ECO:0000256" key="2">
    <source>
        <dbReference type="ARBA" id="ARBA00022448"/>
    </source>
</evidence>
<dbReference type="GO" id="GO:0015280">
    <property type="term" value="F:ligand-gated sodium channel activity"/>
    <property type="evidence" value="ECO:0007669"/>
    <property type="project" value="TreeGrafter"/>
</dbReference>
<dbReference type="EnsemblMetazoa" id="CLYHEMT023274.1">
    <property type="protein sequence ID" value="CLYHEMP023274.1"/>
    <property type="gene ID" value="CLYHEMG023274"/>
</dbReference>
<evidence type="ECO:0000256" key="8">
    <source>
        <dbReference type="ARBA" id="ARBA00023136"/>
    </source>
</evidence>
<feature type="compositionally biased region" description="Acidic residues" evidence="12">
    <location>
        <begin position="48"/>
        <end position="65"/>
    </location>
</feature>
<dbReference type="RefSeq" id="XP_066921372.1">
    <property type="nucleotide sequence ID" value="XM_067065271.1"/>
</dbReference>
<feature type="compositionally biased region" description="Polar residues" evidence="12">
    <location>
        <begin position="251"/>
        <end position="260"/>
    </location>
</feature>
<evidence type="ECO:0000313" key="14">
    <source>
        <dbReference type="EnsemblMetazoa" id="CLYHEMP023274.1"/>
    </source>
</evidence>
<feature type="transmembrane region" description="Helical" evidence="13">
    <location>
        <begin position="758"/>
        <end position="781"/>
    </location>
</feature>
<keyword evidence="8 13" id="KW-0472">Membrane</keyword>
<keyword evidence="2 11" id="KW-0813">Transport</keyword>
<evidence type="ECO:0000256" key="13">
    <source>
        <dbReference type="SAM" id="Phobius"/>
    </source>
</evidence>
<dbReference type="GeneID" id="136808729"/>
<accession>A0A7M5XI31</accession>
<dbReference type="AlphaFoldDB" id="A0A7M5XI31"/>
<feature type="region of interest" description="Disordered" evidence="12">
    <location>
        <begin position="248"/>
        <end position="271"/>
    </location>
</feature>
<dbReference type="Gene3D" id="1.10.287.770">
    <property type="entry name" value="YojJ-like"/>
    <property type="match status" value="1"/>
</dbReference>
<dbReference type="OrthoDB" id="6238402at2759"/>
<evidence type="ECO:0000256" key="5">
    <source>
        <dbReference type="ARBA" id="ARBA00022989"/>
    </source>
</evidence>
<feature type="compositionally biased region" description="Basic and acidic residues" evidence="12">
    <location>
        <begin position="34"/>
        <end position="46"/>
    </location>
</feature>
<feature type="region of interest" description="Disordered" evidence="12">
    <location>
        <begin position="1"/>
        <end position="201"/>
    </location>
</feature>
<keyword evidence="5 13" id="KW-1133">Transmembrane helix</keyword>
<keyword evidence="15" id="KW-1185">Reference proteome</keyword>
<feature type="compositionally biased region" description="Basic and acidic residues" evidence="12">
    <location>
        <begin position="96"/>
        <end position="109"/>
    </location>
</feature>
<evidence type="ECO:0000256" key="11">
    <source>
        <dbReference type="RuleBase" id="RU000679"/>
    </source>
</evidence>
<proteinExistence type="inferred from homology"/>
<dbReference type="Proteomes" id="UP000594262">
    <property type="component" value="Unplaced"/>
</dbReference>
<evidence type="ECO:0000256" key="6">
    <source>
        <dbReference type="ARBA" id="ARBA00023053"/>
    </source>
</evidence>
<comment type="subcellular location">
    <subcellularLocation>
        <location evidence="1">Membrane</location>
        <topology evidence="1">Multi-pass membrane protein</topology>
    </subcellularLocation>
</comment>
<evidence type="ECO:0000256" key="3">
    <source>
        <dbReference type="ARBA" id="ARBA00022461"/>
    </source>
</evidence>
<comment type="similarity">
    <text evidence="11">Belongs to the amiloride-sensitive sodium channel (TC 1.A.6) family.</text>
</comment>
<dbReference type="InterPro" id="IPR001873">
    <property type="entry name" value="ENaC"/>
</dbReference>
<keyword evidence="9 11" id="KW-0739">Sodium transport</keyword>